<dbReference type="AlphaFoldDB" id="A0AAJ8JZ25"/>
<name>A0AAJ8JZ25_9TREE</name>
<dbReference type="PANTHER" id="PTHR13115:SF8">
    <property type="entry name" value="RNA POLYMERASE-ASSOCIATED PROTEIN RTF1 HOMOLOG"/>
    <property type="match status" value="1"/>
</dbReference>
<dbReference type="EMBL" id="CP143791">
    <property type="protein sequence ID" value="WVN91102.1"/>
    <property type="molecule type" value="Genomic_DNA"/>
</dbReference>
<evidence type="ECO:0000256" key="2">
    <source>
        <dbReference type="ARBA" id="ARBA00023015"/>
    </source>
</evidence>
<evidence type="ECO:0000313" key="8">
    <source>
        <dbReference type="Proteomes" id="UP000094043"/>
    </source>
</evidence>
<evidence type="ECO:0000313" key="7">
    <source>
        <dbReference type="EMBL" id="WVN91102.1"/>
    </source>
</evidence>
<dbReference type="KEGG" id="cdep:91090559"/>
<evidence type="ECO:0000256" key="1">
    <source>
        <dbReference type="ARBA" id="ARBA00004123"/>
    </source>
</evidence>
<feature type="region of interest" description="Disordered" evidence="5">
    <location>
        <begin position="1"/>
        <end position="78"/>
    </location>
</feature>
<evidence type="ECO:0000256" key="3">
    <source>
        <dbReference type="ARBA" id="ARBA00023163"/>
    </source>
</evidence>
<proteinExistence type="predicted"/>
<feature type="region of interest" description="Disordered" evidence="5">
    <location>
        <begin position="120"/>
        <end position="224"/>
    </location>
</feature>
<reference evidence="7" key="3">
    <citation type="submission" date="2024-01" db="EMBL/GenBank/DDBJ databases">
        <authorList>
            <person name="Coelho M.A."/>
            <person name="David-Palma M."/>
            <person name="Shea T."/>
            <person name="Sun S."/>
            <person name="Cuomo C.A."/>
            <person name="Heitman J."/>
        </authorList>
    </citation>
    <scope>NUCLEOTIDE SEQUENCE</scope>
    <source>
        <strain evidence="7">CBS 7841</strain>
    </source>
</reference>
<dbReference type="Pfam" id="PF03126">
    <property type="entry name" value="Plus-3"/>
    <property type="match status" value="1"/>
</dbReference>
<reference evidence="7" key="2">
    <citation type="journal article" date="2022" name="Elife">
        <title>Obligate sexual reproduction of a homothallic fungus closely related to the Cryptococcus pathogenic species complex.</title>
        <authorList>
            <person name="Passer A.R."/>
            <person name="Clancey S.A."/>
            <person name="Shea T."/>
            <person name="David-Palma M."/>
            <person name="Averette A.F."/>
            <person name="Boekhout T."/>
            <person name="Porcel B.M."/>
            <person name="Nowrousian M."/>
            <person name="Cuomo C.A."/>
            <person name="Sun S."/>
            <person name="Heitman J."/>
            <person name="Coelho M.A."/>
        </authorList>
    </citation>
    <scope>NUCLEOTIDE SEQUENCE</scope>
    <source>
        <strain evidence="7">CBS 7841</strain>
    </source>
</reference>
<dbReference type="PROSITE" id="PS51360">
    <property type="entry name" value="PLUS3"/>
    <property type="match status" value="1"/>
</dbReference>
<keyword evidence="4" id="KW-0539">Nucleus</keyword>
<dbReference type="Gene3D" id="3.90.70.200">
    <property type="entry name" value="Plus-3 domain"/>
    <property type="match status" value="1"/>
</dbReference>
<feature type="compositionally biased region" description="Acidic residues" evidence="5">
    <location>
        <begin position="1"/>
        <end position="14"/>
    </location>
</feature>
<feature type="compositionally biased region" description="Polar residues" evidence="5">
    <location>
        <begin position="194"/>
        <end position="217"/>
    </location>
</feature>
<dbReference type="InterPro" id="IPR036128">
    <property type="entry name" value="Plus3-like_sf"/>
</dbReference>
<feature type="domain" description="Plus3" evidence="6">
    <location>
        <begin position="227"/>
        <end position="366"/>
    </location>
</feature>
<sequence>MFDLENELLDLAEEDNSRHKKRHTSDDRGKRKSKAYIEDSDDEDVDMEIESEEDDEPELKPRARVPSKNPYPLEGKYVDEADREALENLPEIERENILASRLEEIQKYKDSQALDAMFKTIGGDEEDEDDIRARKKRKHTSVTEKASKALDVLKNKRKAKNEQMQRRQAARRSVRQSNSSLLTDEEGEIAGQSARRSTSYSPARSLSSSFEHPQPQISKEDEFDSLLPQRAELEAARISRYELVDMMHKDGFKDVVCDAYVRLLAAERDEQGRPKYRIHKVVHVDTSGQFGTYSIEYKGRQIRESRALLCKYGSASRLFRITDVSNGVIEEGEFRRFCMTNEADGIKPPKRSALKKKHEEIEALHERPMTNAEIDRRVKSRKAQESAYVRSTTLKIHQLLNTRGLALRRNDHAMVKKLNSDITALGGDPQTGKIVGETEEVGDDYDMKIQKINENNKKKTKEAMMKAHTAAVARKKAEEAVIKAKLAASAQDLVTSTSSQVVTLAVPPASGQKKGETPQQYVARTVKLDLDLGDF</sequence>
<gene>
    <name evidence="7" type="ORF">L203_106351</name>
</gene>
<dbReference type="GO" id="GO:0016593">
    <property type="term" value="C:Cdc73/Paf1 complex"/>
    <property type="evidence" value="ECO:0007669"/>
    <property type="project" value="TreeGrafter"/>
</dbReference>
<feature type="compositionally biased region" description="Acidic residues" evidence="5">
    <location>
        <begin position="38"/>
        <end position="57"/>
    </location>
</feature>
<dbReference type="Proteomes" id="UP000094043">
    <property type="component" value="Chromosome 8"/>
</dbReference>
<dbReference type="RefSeq" id="XP_066071802.1">
    <property type="nucleotide sequence ID" value="XM_066215705.1"/>
</dbReference>
<keyword evidence="8" id="KW-1185">Reference proteome</keyword>
<dbReference type="GO" id="GO:0003677">
    <property type="term" value="F:DNA binding"/>
    <property type="evidence" value="ECO:0007669"/>
    <property type="project" value="InterPro"/>
</dbReference>
<reference evidence="7" key="1">
    <citation type="submission" date="2016-06" db="EMBL/GenBank/DDBJ databases">
        <authorList>
            <person name="Cuomo C."/>
            <person name="Litvintseva A."/>
            <person name="Heitman J."/>
            <person name="Chen Y."/>
            <person name="Sun S."/>
            <person name="Springer D."/>
            <person name="Dromer F."/>
            <person name="Young S."/>
            <person name="Zeng Q."/>
            <person name="Chapman S."/>
            <person name="Gujja S."/>
            <person name="Saif S."/>
            <person name="Birren B."/>
        </authorList>
    </citation>
    <scope>NUCLEOTIDE SEQUENCE</scope>
    <source>
        <strain evidence="7">CBS 7841</strain>
    </source>
</reference>
<keyword evidence="2" id="KW-0805">Transcription regulation</keyword>
<comment type="subcellular location">
    <subcellularLocation>
        <location evidence="1">Nucleus</location>
    </subcellularLocation>
</comment>
<dbReference type="SUPFAM" id="SSF159042">
    <property type="entry name" value="Plus3-like"/>
    <property type="match status" value="1"/>
</dbReference>
<evidence type="ECO:0000256" key="4">
    <source>
        <dbReference type="ARBA" id="ARBA00023242"/>
    </source>
</evidence>
<keyword evidence="3" id="KW-0804">Transcription</keyword>
<evidence type="ECO:0000259" key="6">
    <source>
        <dbReference type="PROSITE" id="PS51360"/>
    </source>
</evidence>
<dbReference type="SMART" id="SM00719">
    <property type="entry name" value="Plus3"/>
    <property type="match status" value="1"/>
</dbReference>
<protein>
    <recommendedName>
        <fullName evidence="6">Plus3 domain-containing protein</fullName>
    </recommendedName>
</protein>
<dbReference type="PANTHER" id="PTHR13115">
    <property type="entry name" value="RNA POLYMERASE-ASSOCIATED PROTEIN RTF1 HOMOLOG"/>
    <property type="match status" value="1"/>
</dbReference>
<dbReference type="GO" id="GO:1990269">
    <property type="term" value="F:RNA polymerase II C-terminal domain phosphoserine binding"/>
    <property type="evidence" value="ECO:0007669"/>
    <property type="project" value="TreeGrafter"/>
</dbReference>
<organism evidence="7 8">
    <name type="scientific">Cryptococcus depauperatus CBS 7841</name>
    <dbReference type="NCBI Taxonomy" id="1295531"/>
    <lineage>
        <taxon>Eukaryota</taxon>
        <taxon>Fungi</taxon>
        <taxon>Dikarya</taxon>
        <taxon>Basidiomycota</taxon>
        <taxon>Agaricomycotina</taxon>
        <taxon>Tremellomycetes</taxon>
        <taxon>Tremellales</taxon>
        <taxon>Cryptococcaceae</taxon>
        <taxon>Cryptococcus</taxon>
    </lineage>
</organism>
<dbReference type="InterPro" id="IPR004343">
    <property type="entry name" value="Plus-3_dom"/>
</dbReference>
<dbReference type="GeneID" id="91090559"/>
<evidence type="ECO:0000256" key="5">
    <source>
        <dbReference type="SAM" id="MobiDB-lite"/>
    </source>
</evidence>
<accession>A0AAJ8JZ25</accession>
<feature type="compositionally biased region" description="Basic and acidic residues" evidence="5">
    <location>
        <begin position="141"/>
        <end position="165"/>
    </location>
</feature>